<evidence type="ECO:0000313" key="2">
    <source>
        <dbReference type="EMBL" id="KAJ1349831.1"/>
    </source>
</evidence>
<dbReference type="Proteomes" id="UP001196413">
    <property type="component" value="Unassembled WGS sequence"/>
</dbReference>
<dbReference type="AlphaFoldDB" id="A0AAD5MLB0"/>
<protein>
    <submittedName>
        <fullName evidence="2">Uncharacterized protein</fullName>
    </submittedName>
</protein>
<comment type="caution">
    <text evidence="2">The sequence shown here is derived from an EMBL/GenBank/DDBJ whole genome shotgun (WGS) entry which is preliminary data.</text>
</comment>
<accession>A0AAD5MLB0</accession>
<name>A0AAD5MLB0_PARTN</name>
<proteinExistence type="predicted"/>
<evidence type="ECO:0000313" key="3">
    <source>
        <dbReference type="Proteomes" id="UP001196413"/>
    </source>
</evidence>
<gene>
    <name evidence="2" type="ORF">KIN20_005484</name>
</gene>
<dbReference type="EMBL" id="JAHQIW010000750">
    <property type="protein sequence ID" value="KAJ1349831.1"/>
    <property type="molecule type" value="Genomic_DNA"/>
</dbReference>
<keyword evidence="3" id="KW-1185">Reference proteome</keyword>
<feature type="region of interest" description="Disordered" evidence="1">
    <location>
        <begin position="47"/>
        <end position="67"/>
    </location>
</feature>
<reference evidence="2" key="1">
    <citation type="submission" date="2021-06" db="EMBL/GenBank/DDBJ databases">
        <title>Parelaphostrongylus tenuis whole genome reference sequence.</title>
        <authorList>
            <person name="Garwood T.J."/>
            <person name="Larsen P.A."/>
            <person name="Fountain-Jones N.M."/>
            <person name="Garbe J.R."/>
            <person name="Macchietto M.G."/>
            <person name="Kania S.A."/>
            <person name="Gerhold R.W."/>
            <person name="Richards J.E."/>
            <person name="Wolf T.M."/>
        </authorList>
    </citation>
    <scope>NUCLEOTIDE SEQUENCE</scope>
    <source>
        <strain evidence="2">MNPRO001-30</strain>
        <tissue evidence="2">Meninges</tissue>
    </source>
</reference>
<evidence type="ECO:0000256" key="1">
    <source>
        <dbReference type="SAM" id="MobiDB-lite"/>
    </source>
</evidence>
<organism evidence="2 3">
    <name type="scientific">Parelaphostrongylus tenuis</name>
    <name type="common">Meningeal worm</name>
    <dbReference type="NCBI Taxonomy" id="148309"/>
    <lineage>
        <taxon>Eukaryota</taxon>
        <taxon>Metazoa</taxon>
        <taxon>Ecdysozoa</taxon>
        <taxon>Nematoda</taxon>
        <taxon>Chromadorea</taxon>
        <taxon>Rhabditida</taxon>
        <taxon>Rhabditina</taxon>
        <taxon>Rhabditomorpha</taxon>
        <taxon>Strongyloidea</taxon>
        <taxon>Metastrongylidae</taxon>
        <taxon>Parelaphostrongylus</taxon>
    </lineage>
</organism>
<sequence>MMEESRTQMHEKYSPKTENLTINIRANIQQTTTTILQNTGHHYPPLFAIGPPGFGSDRSTTPSALNQ</sequence>
<feature type="compositionally biased region" description="Polar residues" evidence="1">
    <location>
        <begin position="57"/>
        <end position="67"/>
    </location>
</feature>